<dbReference type="EMBL" id="JAVDVW010000001">
    <property type="protein sequence ID" value="MDR7099299.1"/>
    <property type="molecule type" value="Genomic_DNA"/>
</dbReference>
<reference evidence="2 3" key="1">
    <citation type="submission" date="2023-07" db="EMBL/GenBank/DDBJ databases">
        <title>Sorghum-associated microbial communities from plants grown in Nebraska, USA.</title>
        <authorList>
            <person name="Schachtman D."/>
        </authorList>
    </citation>
    <scope>NUCLEOTIDE SEQUENCE [LARGE SCALE GENOMIC DNA]</scope>
    <source>
        <strain evidence="2 3">BE187</strain>
    </source>
</reference>
<proteinExistence type="predicted"/>
<keyword evidence="1" id="KW-0812">Transmembrane</keyword>
<keyword evidence="1" id="KW-1133">Transmembrane helix</keyword>
<protein>
    <submittedName>
        <fullName evidence="2">Uncharacterized protein</fullName>
    </submittedName>
</protein>
<gene>
    <name evidence="2" type="ORF">J2X04_001646</name>
</gene>
<dbReference type="PROSITE" id="PS51257">
    <property type="entry name" value="PROKAR_LIPOPROTEIN"/>
    <property type="match status" value="1"/>
</dbReference>
<sequence>MERRARWYVLLAAAGSVLIACATLLQYIRAHLTGQPAGYLPLALGATAAGLLVAMFSRLAAPKSTTIIIAAIGMLASATFAVILVVTLIWGFGD</sequence>
<feature type="transmembrane region" description="Helical" evidence="1">
    <location>
        <begin position="40"/>
        <end position="60"/>
    </location>
</feature>
<feature type="transmembrane region" description="Helical" evidence="1">
    <location>
        <begin position="67"/>
        <end position="92"/>
    </location>
</feature>
<evidence type="ECO:0000313" key="3">
    <source>
        <dbReference type="Proteomes" id="UP001267878"/>
    </source>
</evidence>
<feature type="transmembrane region" description="Helical" evidence="1">
    <location>
        <begin position="7"/>
        <end position="28"/>
    </location>
</feature>
<name>A0ABU1VP83_9GAMM</name>
<accession>A0ABU1VP83</accession>
<comment type="caution">
    <text evidence="2">The sequence shown here is derived from an EMBL/GenBank/DDBJ whole genome shotgun (WGS) entry which is preliminary data.</text>
</comment>
<evidence type="ECO:0000256" key="1">
    <source>
        <dbReference type="SAM" id="Phobius"/>
    </source>
</evidence>
<dbReference type="RefSeq" id="WP_310053502.1">
    <property type="nucleotide sequence ID" value="NZ_JAVDVW010000001.1"/>
</dbReference>
<organism evidence="2 3">
    <name type="scientific">Agrilutibacter niabensis</name>
    <dbReference type="NCBI Taxonomy" id="380628"/>
    <lineage>
        <taxon>Bacteria</taxon>
        <taxon>Pseudomonadati</taxon>
        <taxon>Pseudomonadota</taxon>
        <taxon>Gammaproteobacteria</taxon>
        <taxon>Lysobacterales</taxon>
        <taxon>Lysobacteraceae</taxon>
        <taxon>Agrilutibacter</taxon>
    </lineage>
</organism>
<evidence type="ECO:0000313" key="2">
    <source>
        <dbReference type="EMBL" id="MDR7099299.1"/>
    </source>
</evidence>
<keyword evidence="3" id="KW-1185">Reference proteome</keyword>
<keyword evidence="1" id="KW-0472">Membrane</keyword>
<dbReference type="Proteomes" id="UP001267878">
    <property type="component" value="Unassembled WGS sequence"/>
</dbReference>